<protein>
    <submittedName>
        <fullName evidence="2">Uncharacterized protein</fullName>
    </submittedName>
</protein>
<keyword evidence="3" id="KW-1185">Reference proteome</keyword>
<dbReference type="EMBL" id="DF837161">
    <property type="protein sequence ID" value="GAN11732.1"/>
    <property type="molecule type" value="Genomic_DNA"/>
</dbReference>
<reference evidence="2" key="1">
    <citation type="submission" date="2014-09" db="EMBL/GenBank/DDBJ databases">
        <title>Draft genome sequence of an oleaginous Mucoromycotina fungus Mucor ambiguus NBRC6742.</title>
        <authorList>
            <person name="Takeda I."/>
            <person name="Yamane N."/>
            <person name="Morita T."/>
            <person name="Tamano K."/>
            <person name="Machida M."/>
            <person name="Baker S."/>
            <person name="Koike H."/>
        </authorList>
    </citation>
    <scope>NUCLEOTIDE SEQUENCE</scope>
    <source>
        <strain evidence="2">NBRC 6742</strain>
    </source>
</reference>
<dbReference type="Proteomes" id="UP000053815">
    <property type="component" value="Unassembled WGS sequence"/>
</dbReference>
<dbReference type="OrthoDB" id="422720at2759"/>
<sequence length="106" mass="12160">MHNKCLYVNTIWAKAVGELVKEVQKTVFKQLKEKKISAKQLFLLSVWSLRDLMASVNYPNYLNDVRLIDDVKYSSASSSPTSSNDSGIHMMKSPKQQQQQRIMVQP</sequence>
<proteinExistence type="predicted"/>
<dbReference type="AlphaFoldDB" id="A0A0C9N6Q6"/>
<dbReference type="STRING" id="91626.A0A0C9N6Q6"/>
<evidence type="ECO:0000256" key="1">
    <source>
        <dbReference type="SAM" id="MobiDB-lite"/>
    </source>
</evidence>
<feature type="region of interest" description="Disordered" evidence="1">
    <location>
        <begin position="74"/>
        <end position="106"/>
    </location>
</feature>
<feature type="compositionally biased region" description="Polar residues" evidence="1">
    <location>
        <begin position="94"/>
        <end position="106"/>
    </location>
</feature>
<name>A0A0C9N6Q6_9FUNG</name>
<accession>A0A0C9N6Q6</accession>
<feature type="compositionally biased region" description="Low complexity" evidence="1">
    <location>
        <begin position="74"/>
        <end position="86"/>
    </location>
</feature>
<gene>
    <name evidence="2" type="ORF">MAM1_0872c11317</name>
</gene>
<evidence type="ECO:0000313" key="2">
    <source>
        <dbReference type="EMBL" id="GAN11732.1"/>
    </source>
</evidence>
<organism evidence="2">
    <name type="scientific">Mucor ambiguus</name>
    <dbReference type="NCBI Taxonomy" id="91626"/>
    <lineage>
        <taxon>Eukaryota</taxon>
        <taxon>Fungi</taxon>
        <taxon>Fungi incertae sedis</taxon>
        <taxon>Mucoromycota</taxon>
        <taxon>Mucoromycotina</taxon>
        <taxon>Mucoromycetes</taxon>
        <taxon>Mucorales</taxon>
        <taxon>Mucorineae</taxon>
        <taxon>Mucoraceae</taxon>
        <taxon>Mucor</taxon>
    </lineage>
</organism>
<evidence type="ECO:0000313" key="3">
    <source>
        <dbReference type="Proteomes" id="UP000053815"/>
    </source>
</evidence>